<dbReference type="Gene3D" id="2.40.160.20">
    <property type="match status" value="1"/>
</dbReference>
<proteinExistence type="predicted"/>
<reference evidence="4 5" key="1">
    <citation type="journal article" date="2019" name="PLoS ONE">
        <title>Pup mortality in New Zealand sea lions (Phocarctos hookeri) at Enderby Island, Auckland Islands, 2013-18.</title>
        <authorList>
            <person name="Michael S.A."/>
            <person name="Hayman D.T.S."/>
            <person name="Gray R."/>
            <person name="Zhang J."/>
            <person name="Rogers L."/>
            <person name="Roe W.D."/>
        </authorList>
    </citation>
    <scope>NUCLEOTIDE SEQUENCE [LARGE SCALE GENOMIC DNA]</scope>
    <source>
        <strain evidence="4 5">SM868</strain>
    </source>
</reference>
<evidence type="ECO:0000256" key="2">
    <source>
        <dbReference type="SAM" id="SignalP"/>
    </source>
</evidence>
<feature type="domain" description="Outer membrane protein beta-barrel" evidence="3">
    <location>
        <begin position="10"/>
        <end position="179"/>
    </location>
</feature>
<dbReference type="Pfam" id="PF13505">
    <property type="entry name" value="OMP_b-brl"/>
    <property type="match status" value="1"/>
</dbReference>
<dbReference type="InterPro" id="IPR027385">
    <property type="entry name" value="Beta-barrel_OMP"/>
</dbReference>
<name>A0A844M3R1_9GAMM</name>
<gene>
    <name evidence="4" type="ORF">GB996_11735</name>
</gene>
<feature type="signal peptide" evidence="2">
    <location>
        <begin position="1"/>
        <end position="23"/>
    </location>
</feature>
<dbReference type="AlphaFoldDB" id="A0A844M3R1"/>
<evidence type="ECO:0000259" key="3">
    <source>
        <dbReference type="Pfam" id="PF13505"/>
    </source>
</evidence>
<dbReference type="InterPro" id="IPR011250">
    <property type="entry name" value="OMP/PagP_B-barrel"/>
</dbReference>
<dbReference type="SUPFAM" id="SSF56925">
    <property type="entry name" value="OMPA-like"/>
    <property type="match status" value="1"/>
</dbReference>
<accession>A0A844M3R1</accession>
<keyword evidence="5" id="KW-1185">Reference proteome</keyword>
<evidence type="ECO:0000313" key="5">
    <source>
        <dbReference type="Proteomes" id="UP000442109"/>
    </source>
</evidence>
<dbReference type="Proteomes" id="UP000442109">
    <property type="component" value="Unassembled WGS sequence"/>
</dbReference>
<dbReference type="RefSeq" id="WP_155587786.1">
    <property type="nucleotide sequence ID" value="NZ_WFKQ01000018.1"/>
</dbReference>
<organism evidence="4 5">
    <name type="scientific">Psychrobacter sanguinis</name>
    <dbReference type="NCBI Taxonomy" id="861445"/>
    <lineage>
        <taxon>Bacteria</taxon>
        <taxon>Pseudomonadati</taxon>
        <taxon>Pseudomonadota</taxon>
        <taxon>Gammaproteobacteria</taxon>
        <taxon>Moraxellales</taxon>
        <taxon>Moraxellaceae</taxon>
        <taxon>Psychrobacter</taxon>
    </lineage>
</organism>
<feature type="chain" id="PRO_5032909829" evidence="2">
    <location>
        <begin position="24"/>
        <end position="179"/>
    </location>
</feature>
<evidence type="ECO:0000256" key="1">
    <source>
        <dbReference type="ARBA" id="ARBA00022729"/>
    </source>
</evidence>
<sequence length="179" mass="18714">MNTLQKSLLALASASLLSVSAHAAAPATQGYLGLKGGLVMLDDDSTVDIDDAAALGVYGGYNFNPNVAIEAEYVASEDADISAYGIKGEYNVEFFGMYGVYRHYFPNSPVYGKGKLGFVRAKTEASVMGFKESDTDTEIAGGLGLGFAATPNIDIEGEFSLMGGDADGQMLSIGAAYKF</sequence>
<protein>
    <submittedName>
        <fullName evidence="4">Outer membrane beta-barrel protein</fullName>
    </submittedName>
</protein>
<evidence type="ECO:0000313" key="4">
    <source>
        <dbReference type="EMBL" id="MUG33453.1"/>
    </source>
</evidence>
<dbReference type="EMBL" id="WFKQ01000018">
    <property type="protein sequence ID" value="MUG33453.1"/>
    <property type="molecule type" value="Genomic_DNA"/>
</dbReference>
<keyword evidence="1 2" id="KW-0732">Signal</keyword>
<dbReference type="OrthoDB" id="6265027at2"/>
<comment type="caution">
    <text evidence="4">The sequence shown here is derived from an EMBL/GenBank/DDBJ whole genome shotgun (WGS) entry which is preliminary data.</text>
</comment>